<comment type="caution">
    <text evidence="1">The sequence shown here is derived from an EMBL/GenBank/DDBJ whole genome shotgun (WGS) entry which is preliminary data.</text>
</comment>
<dbReference type="Proteomes" id="UP000620124">
    <property type="component" value="Unassembled WGS sequence"/>
</dbReference>
<dbReference type="EMBL" id="JACAZI010000001">
    <property type="protein sequence ID" value="KAF7371546.1"/>
    <property type="molecule type" value="Genomic_DNA"/>
</dbReference>
<gene>
    <name evidence="1" type="ORF">MVEN_00009600</name>
</gene>
<protein>
    <recommendedName>
        <fullName evidence="3">G domain-containing protein</fullName>
    </recommendedName>
</protein>
<reference evidence="1" key="1">
    <citation type="submission" date="2020-05" db="EMBL/GenBank/DDBJ databases">
        <title>Mycena genomes resolve the evolution of fungal bioluminescence.</title>
        <authorList>
            <person name="Tsai I.J."/>
        </authorList>
    </citation>
    <scope>NUCLEOTIDE SEQUENCE</scope>
    <source>
        <strain evidence="1">CCC161011</strain>
    </source>
</reference>
<evidence type="ECO:0000313" key="1">
    <source>
        <dbReference type="EMBL" id="KAF7371546.1"/>
    </source>
</evidence>
<sequence length="262" mass="29413">MSASEDVLIPYTEILRQECPRLRILVSGAGKSALINAVFGVEGATPVVCAEIPFAGGRLFEKGVERILVEYRGNLPIIVVFTKLDVLREDQGHKLEKQLERRGQEMDDDKFEAELDTIVASTVQDLCFKPLCALTLSELPKWVATSTTDPRYKTTIADLVNLALELTKIENVWIEMAIAQRSNAQASIDASICVGRKRYWRGLISDIFLGFTMRSVLEVFQKDIVNVWNMHDPEKHLQKPEFLALLSALVEDLSARPQTIIL</sequence>
<evidence type="ECO:0008006" key="3">
    <source>
        <dbReference type="Google" id="ProtNLM"/>
    </source>
</evidence>
<dbReference type="AlphaFoldDB" id="A0A8H7DHG2"/>
<dbReference type="InterPro" id="IPR027417">
    <property type="entry name" value="P-loop_NTPase"/>
</dbReference>
<dbReference type="SUPFAM" id="SSF52540">
    <property type="entry name" value="P-loop containing nucleoside triphosphate hydrolases"/>
    <property type="match status" value="1"/>
</dbReference>
<accession>A0A8H7DHG2</accession>
<keyword evidence="2" id="KW-1185">Reference proteome</keyword>
<evidence type="ECO:0000313" key="2">
    <source>
        <dbReference type="Proteomes" id="UP000620124"/>
    </source>
</evidence>
<organism evidence="1 2">
    <name type="scientific">Mycena venus</name>
    <dbReference type="NCBI Taxonomy" id="2733690"/>
    <lineage>
        <taxon>Eukaryota</taxon>
        <taxon>Fungi</taxon>
        <taxon>Dikarya</taxon>
        <taxon>Basidiomycota</taxon>
        <taxon>Agaricomycotina</taxon>
        <taxon>Agaricomycetes</taxon>
        <taxon>Agaricomycetidae</taxon>
        <taxon>Agaricales</taxon>
        <taxon>Marasmiineae</taxon>
        <taxon>Mycenaceae</taxon>
        <taxon>Mycena</taxon>
    </lineage>
</organism>
<proteinExistence type="predicted"/>
<dbReference type="OrthoDB" id="391988at2759"/>
<name>A0A8H7DHG2_9AGAR</name>